<dbReference type="HOGENOM" id="CLU_2271900_0_0_10"/>
<sequence>MNKKEILEKHKNIKFPSFPNDDNFANWIEELMELDGYYYGLVVSILEGEKRKCDDTLFNQIKQRLYEFKGLEDDSEIYGQSEAYIASLEKLIGLVKNNHKSD</sequence>
<dbReference type="RefSeq" id="WP_002662224.1">
    <property type="nucleotide sequence ID" value="NZ_JH932293.1"/>
</dbReference>
<dbReference type="Proteomes" id="UP000006085">
    <property type="component" value="Unassembled WGS sequence"/>
</dbReference>
<reference evidence="1 2" key="1">
    <citation type="submission" date="2012-07" db="EMBL/GenBank/DDBJ databases">
        <title>The Genome Sequence of Bergeyella zoohelcum ATCC 43767.</title>
        <authorList>
            <consortium name="The Broad Institute Genome Sequencing Platform"/>
            <person name="Earl A."/>
            <person name="Ward D."/>
            <person name="Feldgarden M."/>
            <person name="Gevers D."/>
            <person name="Huys G."/>
            <person name="Walker B."/>
            <person name="Young S.K."/>
            <person name="Zeng Q."/>
            <person name="Gargeya S."/>
            <person name="Fitzgerald M."/>
            <person name="Haas B."/>
            <person name="Abouelleil A."/>
            <person name="Alvarado L."/>
            <person name="Arachchi H.M."/>
            <person name="Berlin A.M."/>
            <person name="Chapman S.B."/>
            <person name="Goldberg J."/>
            <person name="Griggs A."/>
            <person name="Gujja S."/>
            <person name="Hansen M."/>
            <person name="Howarth C."/>
            <person name="Imamovic A."/>
            <person name="Larimer J."/>
            <person name="McCowen C."/>
            <person name="Montmayeur A."/>
            <person name="Murphy C."/>
            <person name="Neiman D."/>
            <person name="Pearson M."/>
            <person name="Priest M."/>
            <person name="Roberts A."/>
            <person name="Saif S."/>
            <person name="Shea T."/>
            <person name="Sisk P."/>
            <person name="Sykes S."/>
            <person name="Wortman J."/>
            <person name="Nusbaum C."/>
            <person name="Birren B."/>
        </authorList>
    </citation>
    <scope>NUCLEOTIDE SEQUENCE [LARGE SCALE GENOMIC DNA]</scope>
    <source>
        <strain evidence="1 2">ATCC 43767</strain>
    </source>
</reference>
<dbReference type="STRING" id="883096.HMPREF9699_00546"/>
<keyword evidence="2" id="KW-1185">Reference proteome</keyword>
<accession>K1LUM5</accession>
<name>K1LUM5_9FLAO</name>
<comment type="caution">
    <text evidence="1">The sequence shown here is derived from an EMBL/GenBank/DDBJ whole genome shotgun (WGS) entry which is preliminary data.</text>
</comment>
<dbReference type="AlphaFoldDB" id="K1LUM5"/>
<gene>
    <name evidence="1" type="ORF">HMPREF9699_00546</name>
</gene>
<protein>
    <submittedName>
        <fullName evidence="1">Uncharacterized protein</fullName>
    </submittedName>
</protein>
<evidence type="ECO:0000313" key="1">
    <source>
        <dbReference type="EMBL" id="EKB58646.1"/>
    </source>
</evidence>
<organism evidence="1 2">
    <name type="scientific">Bergeyella zoohelcum ATCC 43767</name>
    <dbReference type="NCBI Taxonomy" id="883096"/>
    <lineage>
        <taxon>Bacteria</taxon>
        <taxon>Pseudomonadati</taxon>
        <taxon>Bacteroidota</taxon>
        <taxon>Flavobacteriia</taxon>
        <taxon>Flavobacteriales</taxon>
        <taxon>Weeksellaceae</taxon>
        <taxon>Bergeyella</taxon>
    </lineage>
</organism>
<proteinExistence type="predicted"/>
<dbReference type="EMBL" id="AGYA01000012">
    <property type="protein sequence ID" value="EKB58646.1"/>
    <property type="molecule type" value="Genomic_DNA"/>
</dbReference>
<evidence type="ECO:0000313" key="2">
    <source>
        <dbReference type="Proteomes" id="UP000006085"/>
    </source>
</evidence>